<keyword evidence="9" id="KW-1185">Reference proteome</keyword>
<dbReference type="GO" id="GO:0005737">
    <property type="term" value="C:cytoplasm"/>
    <property type="evidence" value="ECO:0007669"/>
    <property type="project" value="UniProtKB-SubCell"/>
</dbReference>
<evidence type="ECO:0000313" key="9">
    <source>
        <dbReference type="Proteomes" id="UP000318297"/>
    </source>
</evidence>
<comment type="subcellular location">
    <subcellularLocation>
        <location evidence="6">Cytoplasm</location>
    </subcellularLocation>
</comment>
<keyword evidence="5 6" id="KW-0067">ATP-binding</keyword>
<dbReference type="NCBIfam" id="TIGR00152">
    <property type="entry name" value="dephospho-CoA kinase"/>
    <property type="match status" value="1"/>
</dbReference>
<evidence type="ECO:0000256" key="3">
    <source>
        <dbReference type="ARBA" id="ARBA00022490"/>
    </source>
</evidence>
<dbReference type="GO" id="GO:0004140">
    <property type="term" value="F:dephospho-CoA kinase activity"/>
    <property type="evidence" value="ECO:0007669"/>
    <property type="project" value="UniProtKB-UniRule"/>
</dbReference>
<dbReference type="UniPathway" id="UPA00241">
    <property type="reaction ID" value="UER00356"/>
</dbReference>
<comment type="pathway">
    <text evidence="6">Cofactor biosynthesis; coenzyme A biosynthesis; CoA from (R)-pantothenate: step 5/5.</text>
</comment>
<dbReference type="SUPFAM" id="SSF81301">
    <property type="entry name" value="Nucleotidyltransferase"/>
    <property type="match status" value="1"/>
</dbReference>
<dbReference type="AlphaFoldDB" id="A0A561EAL5"/>
<evidence type="ECO:0000256" key="7">
    <source>
        <dbReference type="NCBIfam" id="TIGR00152"/>
    </source>
</evidence>
<dbReference type="EMBL" id="VIVQ01000001">
    <property type="protein sequence ID" value="TWE12646.1"/>
    <property type="molecule type" value="Genomic_DNA"/>
</dbReference>
<evidence type="ECO:0000256" key="1">
    <source>
        <dbReference type="ARBA" id="ARBA00008826"/>
    </source>
</evidence>
<dbReference type="Pfam" id="PF04229">
    <property type="entry name" value="GrpB"/>
    <property type="match status" value="1"/>
</dbReference>
<dbReference type="Gene3D" id="3.30.460.10">
    <property type="entry name" value="Beta Polymerase, domain 2"/>
    <property type="match status" value="1"/>
</dbReference>
<evidence type="ECO:0000256" key="4">
    <source>
        <dbReference type="ARBA" id="ARBA00022741"/>
    </source>
</evidence>
<evidence type="ECO:0000256" key="5">
    <source>
        <dbReference type="ARBA" id="ARBA00022840"/>
    </source>
</evidence>
<keyword evidence="6" id="KW-0808">Transferase</keyword>
<dbReference type="NCBIfam" id="NF002879">
    <property type="entry name" value="PRK03333.1"/>
    <property type="match status" value="1"/>
</dbReference>
<comment type="function">
    <text evidence="6">Catalyzes the phosphorylation of the 3'-hydroxyl group of dephosphocoenzyme A to form coenzyme A.</text>
</comment>
<evidence type="ECO:0000256" key="2">
    <source>
        <dbReference type="ARBA" id="ARBA00011058"/>
    </source>
</evidence>
<reference evidence="8 9" key="1">
    <citation type="submission" date="2019-06" db="EMBL/GenBank/DDBJ databases">
        <title>Sequencing the genomes of 1000 actinobacteria strains.</title>
        <authorList>
            <person name="Klenk H.-P."/>
        </authorList>
    </citation>
    <scope>NUCLEOTIDE SEQUENCE [LARGE SCALE GENOMIC DNA]</scope>
    <source>
        <strain evidence="8 9">DSM 19560</strain>
    </source>
</reference>
<comment type="similarity">
    <text evidence="1">In the N-terminal section; belongs to the CoaE family.</text>
</comment>
<keyword evidence="6" id="KW-0173">Coenzyme A biosynthesis</keyword>
<accession>A0A561EAL5</accession>
<feature type="binding site" evidence="6">
    <location>
        <begin position="11"/>
        <end position="16"/>
    </location>
    <ligand>
        <name>ATP</name>
        <dbReference type="ChEBI" id="CHEBI:30616"/>
    </ligand>
</feature>
<evidence type="ECO:0000313" key="8">
    <source>
        <dbReference type="EMBL" id="TWE12646.1"/>
    </source>
</evidence>
<dbReference type="RefSeq" id="WP_145226787.1">
    <property type="nucleotide sequence ID" value="NZ_VIVQ01000001.1"/>
</dbReference>
<dbReference type="SUPFAM" id="SSF52540">
    <property type="entry name" value="P-loop containing nucleoside triphosphate hydrolases"/>
    <property type="match status" value="1"/>
</dbReference>
<dbReference type="Gene3D" id="3.40.50.300">
    <property type="entry name" value="P-loop containing nucleotide triphosphate hydrolases"/>
    <property type="match status" value="1"/>
</dbReference>
<evidence type="ECO:0000256" key="6">
    <source>
        <dbReference type="HAMAP-Rule" id="MF_00376"/>
    </source>
</evidence>
<dbReference type="GO" id="GO:0005524">
    <property type="term" value="F:ATP binding"/>
    <property type="evidence" value="ECO:0007669"/>
    <property type="project" value="UniProtKB-UniRule"/>
</dbReference>
<dbReference type="GO" id="GO:0015937">
    <property type="term" value="P:coenzyme A biosynthetic process"/>
    <property type="evidence" value="ECO:0007669"/>
    <property type="project" value="UniProtKB-UniRule"/>
</dbReference>
<gene>
    <name evidence="6" type="primary">coaE</name>
    <name evidence="8" type="ORF">BKA23_1461</name>
</gene>
<dbReference type="PANTHER" id="PTHR10695:SF46">
    <property type="entry name" value="BIFUNCTIONAL COENZYME A SYNTHASE-RELATED"/>
    <property type="match status" value="1"/>
</dbReference>
<comment type="caution">
    <text evidence="8">The sequence shown here is derived from an EMBL/GenBank/DDBJ whole genome shotgun (WGS) entry which is preliminary data.</text>
</comment>
<dbReference type="InterPro" id="IPR001977">
    <property type="entry name" value="Depp_CoAkinase"/>
</dbReference>
<name>A0A561EAL5_9MICO</name>
<comment type="similarity">
    <text evidence="2">In the C-terminal section; belongs to the UPF0157 (GrpB) family.</text>
</comment>
<keyword evidence="6 8" id="KW-0418">Kinase</keyword>
<dbReference type="InterPro" id="IPR027417">
    <property type="entry name" value="P-loop_NTPase"/>
</dbReference>
<dbReference type="HAMAP" id="MF_00376">
    <property type="entry name" value="Dephospho_CoA_kinase"/>
    <property type="match status" value="1"/>
</dbReference>
<dbReference type="EC" id="2.7.1.24" evidence="6 7"/>
<dbReference type="PANTHER" id="PTHR10695">
    <property type="entry name" value="DEPHOSPHO-COA KINASE-RELATED"/>
    <property type="match status" value="1"/>
</dbReference>
<keyword evidence="4 6" id="KW-0547">Nucleotide-binding</keyword>
<dbReference type="PROSITE" id="PS51219">
    <property type="entry name" value="DPCK"/>
    <property type="match status" value="1"/>
</dbReference>
<dbReference type="CDD" id="cd02022">
    <property type="entry name" value="DPCK"/>
    <property type="match status" value="1"/>
</dbReference>
<dbReference type="OrthoDB" id="9812943at2"/>
<comment type="similarity">
    <text evidence="6">Belongs to the CoaE family.</text>
</comment>
<keyword evidence="3 6" id="KW-0963">Cytoplasm</keyword>
<dbReference type="InterPro" id="IPR007344">
    <property type="entry name" value="GrpB/CoaE"/>
</dbReference>
<dbReference type="Proteomes" id="UP000318297">
    <property type="component" value="Unassembled WGS sequence"/>
</dbReference>
<comment type="catalytic activity">
    <reaction evidence="6">
        <text>3'-dephospho-CoA + ATP = ADP + CoA + H(+)</text>
        <dbReference type="Rhea" id="RHEA:18245"/>
        <dbReference type="ChEBI" id="CHEBI:15378"/>
        <dbReference type="ChEBI" id="CHEBI:30616"/>
        <dbReference type="ChEBI" id="CHEBI:57287"/>
        <dbReference type="ChEBI" id="CHEBI:57328"/>
        <dbReference type="ChEBI" id="CHEBI:456216"/>
        <dbReference type="EC" id="2.7.1.24"/>
    </reaction>
</comment>
<sequence length="410" mass="43911">MLCIGLTGGIGAGKSTVSCELARLGAVVVDADLIAREVVAAGTPGLHEITAHFGEQVLSTDGSLNRPALGAIVFGDATARRELEAITHPLIQRRTRELFEQAPPEAVLVHDVPLLVELGMGAAYHLVVIVDASEEARLARLMDNRGMTQAEARARIDAQASHAQREAAADVWLHNHGSTDDLQAQVDALWRDRLAAYNSNLLDGRCVRRVQQVQIVQPRDEWAAQGERAVARIRHQLAQAGVGGQVRSVEHIGSTSVPGLPAKDVIDLQVEVDDLALAQTAEFKKAMLAAGFVYDGERHDDPQAWAPDPSQWSKVFYGGCDPAVVHHVHVRGSGTPGAVIAPMFRDWLRAHPAEGDDYAAMKFAVAERFPGGEPVGSDYSAAKSPWLASAFERAREWHAGAAGSSDNGSA</sequence>
<protein>
    <recommendedName>
        <fullName evidence="6 7">Dephospho-CoA kinase</fullName>
        <ecNumber evidence="6 7">2.7.1.24</ecNumber>
    </recommendedName>
    <alternativeName>
        <fullName evidence="6">Dephosphocoenzyme A kinase</fullName>
    </alternativeName>
</protein>
<dbReference type="Pfam" id="PF01121">
    <property type="entry name" value="CoaE"/>
    <property type="match status" value="1"/>
</dbReference>
<proteinExistence type="inferred from homology"/>
<organism evidence="8 9">
    <name type="scientific">Rudaeicoccus suwonensis</name>
    <dbReference type="NCBI Taxonomy" id="657409"/>
    <lineage>
        <taxon>Bacteria</taxon>
        <taxon>Bacillati</taxon>
        <taxon>Actinomycetota</taxon>
        <taxon>Actinomycetes</taxon>
        <taxon>Micrococcales</taxon>
        <taxon>Dermacoccaceae</taxon>
        <taxon>Rudaeicoccus</taxon>
    </lineage>
</organism>
<dbReference type="InterPro" id="IPR043519">
    <property type="entry name" value="NT_sf"/>
</dbReference>